<dbReference type="Pfam" id="PF01370">
    <property type="entry name" value="Epimerase"/>
    <property type="match status" value="1"/>
</dbReference>
<accession>A0ABP4K2H4</accession>
<dbReference type="InterPro" id="IPR036291">
    <property type="entry name" value="NAD(P)-bd_dom_sf"/>
</dbReference>
<sequence>MSRQRVVVIGATGHIGTFLVPRLVRAGHDVITISRGTRSAYVDAPEWQQVEQVTADREQEDQDGVFGDRIVALRPDVVVDLVCFTIESATALVDALRGTDVHLVHCGSIWRAGPSVVLPVTEENAIPPVGEYGTQKDAIARMLQQETADGGVATTSLHPGHISGPGWAPIGPVGNLDPAVWRTLSAGEPLLVPGLGAETMAHVHADDVAQAFELAVEHRDAAVGEDFTVVAPTALNVRGYAALAASWFGQEARLESVTWDRFRAVTVAEYADASWEHLSRSHVFSTDKARRVLGYAPRYTAEETVLDAVRWLVEHGQVEVAGALVV</sequence>
<gene>
    <name evidence="2" type="ORF">GCM10009627_13870</name>
</gene>
<reference evidence="3" key="1">
    <citation type="journal article" date="2019" name="Int. J. Syst. Evol. Microbiol.">
        <title>The Global Catalogue of Microorganisms (GCM) 10K type strain sequencing project: providing services to taxonomists for standard genome sequencing and annotation.</title>
        <authorList>
            <consortium name="The Broad Institute Genomics Platform"/>
            <consortium name="The Broad Institute Genome Sequencing Center for Infectious Disease"/>
            <person name="Wu L."/>
            <person name="Ma J."/>
        </authorList>
    </citation>
    <scope>NUCLEOTIDE SEQUENCE [LARGE SCALE GENOMIC DNA]</scope>
    <source>
        <strain evidence="3">JCM 12140</strain>
    </source>
</reference>
<dbReference type="RefSeq" id="WP_204606587.1">
    <property type="nucleotide sequence ID" value="NZ_BAAAJX010000005.1"/>
</dbReference>
<dbReference type="InterPro" id="IPR001509">
    <property type="entry name" value="Epimerase_deHydtase"/>
</dbReference>
<comment type="caution">
    <text evidence="2">The sequence shown here is derived from an EMBL/GenBank/DDBJ whole genome shotgun (WGS) entry which is preliminary data.</text>
</comment>
<dbReference type="Proteomes" id="UP001501742">
    <property type="component" value="Unassembled WGS sequence"/>
</dbReference>
<keyword evidence="3" id="KW-1185">Reference proteome</keyword>
<dbReference type="InterPro" id="IPR050177">
    <property type="entry name" value="Lipid_A_modif_metabolic_enz"/>
</dbReference>
<proteinExistence type="predicted"/>
<dbReference type="EMBL" id="BAAAJX010000005">
    <property type="protein sequence ID" value="GAA1493041.1"/>
    <property type="molecule type" value="Genomic_DNA"/>
</dbReference>
<name>A0ABP4K2H4_9MICO</name>
<feature type="domain" description="NAD-dependent epimerase/dehydratase" evidence="1">
    <location>
        <begin position="6"/>
        <end position="228"/>
    </location>
</feature>
<protein>
    <recommendedName>
        <fullName evidence="1">NAD-dependent epimerase/dehydratase domain-containing protein</fullName>
    </recommendedName>
</protein>
<dbReference type="SUPFAM" id="SSF51735">
    <property type="entry name" value="NAD(P)-binding Rossmann-fold domains"/>
    <property type="match status" value="1"/>
</dbReference>
<evidence type="ECO:0000313" key="2">
    <source>
        <dbReference type="EMBL" id="GAA1493041.1"/>
    </source>
</evidence>
<dbReference type="PANTHER" id="PTHR43245">
    <property type="entry name" value="BIFUNCTIONAL POLYMYXIN RESISTANCE PROTEIN ARNA"/>
    <property type="match status" value="1"/>
</dbReference>
<dbReference type="Gene3D" id="3.40.50.720">
    <property type="entry name" value="NAD(P)-binding Rossmann-like Domain"/>
    <property type="match status" value="1"/>
</dbReference>
<organism evidence="2 3">
    <name type="scientific">Curtobacterium herbarum</name>
    <dbReference type="NCBI Taxonomy" id="150122"/>
    <lineage>
        <taxon>Bacteria</taxon>
        <taxon>Bacillati</taxon>
        <taxon>Actinomycetota</taxon>
        <taxon>Actinomycetes</taxon>
        <taxon>Micrococcales</taxon>
        <taxon>Microbacteriaceae</taxon>
        <taxon>Curtobacterium</taxon>
    </lineage>
</organism>
<evidence type="ECO:0000259" key="1">
    <source>
        <dbReference type="Pfam" id="PF01370"/>
    </source>
</evidence>
<evidence type="ECO:0000313" key="3">
    <source>
        <dbReference type="Proteomes" id="UP001501742"/>
    </source>
</evidence>